<evidence type="ECO:0000256" key="5">
    <source>
        <dbReference type="PIRSR" id="PIRSR622684-1"/>
    </source>
</evidence>
<dbReference type="PRINTS" id="PR00704">
    <property type="entry name" value="CALPAIN"/>
</dbReference>
<feature type="domain" description="Calpain catalytic" evidence="7">
    <location>
        <begin position="97"/>
        <end position="426"/>
    </location>
</feature>
<dbReference type="InterPro" id="IPR001300">
    <property type="entry name" value="Peptidase_C2_calpain_cat"/>
</dbReference>
<dbReference type="Pfam" id="PF00648">
    <property type="entry name" value="Peptidase_C2"/>
    <property type="match status" value="1"/>
</dbReference>
<dbReference type="SUPFAM" id="SSF54001">
    <property type="entry name" value="Cysteine proteinases"/>
    <property type="match status" value="1"/>
</dbReference>
<protein>
    <recommendedName>
        <fullName evidence="7">Calpain catalytic domain-containing protein</fullName>
    </recommendedName>
</protein>
<dbReference type="PANTHER" id="PTHR10183">
    <property type="entry name" value="CALPAIN"/>
    <property type="match status" value="1"/>
</dbReference>
<name>A0A7S3K6D0_9STRA</name>
<feature type="active site" evidence="5 6">
    <location>
        <position position="346"/>
    </location>
</feature>
<evidence type="ECO:0000256" key="6">
    <source>
        <dbReference type="PROSITE-ProRule" id="PRU00239"/>
    </source>
</evidence>
<dbReference type="SMART" id="SM00230">
    <property type="entry name" value="CysPc"/>
    <property type="match status" value="1"/>
</dbReference>
<dbReference type="GO" id="GO:0006508">
    <property type="term" value="P:proteolysis"/>
    <property type="evidence" value="ECO:0007669"/>
    <property type="project" value="UniProtKB-KW"/>
</dbReference>
<evidence type="ECO:0000256" key="2">
    <source>
        <dbReference type="ARBA" id="ARBA00022670"/>
    </source>
</evidence>
<evidence type="ECO:0000313" key="8">
    <source>
        <dbReference type="EMBL" id="CAE0374151.1"/>
    </source>
</evidence>
<gene>
    <name evidence="8" type="ORF">ALAG00032_LOCUS14954</name>
</gene>
<dbReference type="GO" id="GO:0004198">
    <property type="term" value="F:calcium-dependent cysteine-type endopeptidase activity"/>
    <property type="evidence" value="ECO:0007669"/>
    <property type="project" value="InterPro"/>
</dbReference>
<evidence type="ECO:0000256" key="3">
    <source>
        <dbReference type="ARBA" id="ARBA00022801"/>
    </source>
</evidence>
<dbReference type="EMBL" id="HBIJ01022815">
    <property type="protein sequence ID" value="CAE0374151.1"/>
    <property type="molecule type" value="Transcribed_RNA"/>
</dbReference>
<dbReference type="CDD" id="cd00044">
    <property type="entry name" value="CysPc"/>
    <property type="match status" value="1"/>
</dbReference>
<dbReference type="PROSITE" id="PS50203">
    <property type="entry name" value="CALPAIN_CAT"/>
    <property type="match status" value="1"/>
</dbReference>
<dbReference type="InterPro" id="IPR022684">
    <property type="entry name" value="Calpain_cysteine_protease"/>
</dbReference>
<sequence>MTDAVAVLSRYDNLTGGYKRRQDKDGEVVYSNEEDEKDLWYDSHKKTWIISDKNKANTYATSKPTRVATSPETAIFPGISVRPIKKKNIDWNADDNKFHDNEFPTSTSSLGLKYKNDEIIWVRAAKLSTKDDGTPAPLFNKIEPNDIAQGALGDCWCLCAISALAEFPNYIKESLFETKQVSNDGKYTLKLFHPNKKWMRVTIDDFIACKKCEWWEDRPRPIFAQPHGNESWVLLLERAFAKIAQGYDKLDGGYPLLAWMCMTGCEDLSIWQRQSNNLWTESIATIDKNNFTFSKLSALPGPSPPATDQALFNHLSAYDSKNYLLGASIGGTVVEKKRTDGLVERHAYTLLRVVTYQDIQLVQLRNPWGNSIEWNGAWSDSSEEWDMYPSAYMELQYERNKNDGMFWMPFSAFATTFDMIQVCKCSMSKHIHQTKSSSATIVSPCATSLSFPRVLSSNQRRPSSLEEELRCQIATVTAERDAVKSHLKCLEGRVSELERRLFSSVISSERPSSSRDPRHDRILYQARRVYDDIMQGSNTYYSDGNYSSERRPRTSLS</sequence>
<evidence type="ECO:0000256" key="1">
    <source>
        <dbReference type="ARBA" id="ARBA00007623"/>
    </source>
</evidence>
<dbReference type="InterPro" id="IPR038765">
    <property type="entry name" value="Papain-like_cys_pep_sf"/>
</dbReference>
<accession>A0A7S3K6D0</accession>
<keyword evidence="4 6" id="KW-0788">Thiol protease</keyword>
<dbReference type="PROSITE" id="PS00139">
    <property type="entry name" value="THIOL_PROTEASE_CYS"/>
    <property type="match status" value="1"/>
</dbReference>
<comment type="similarity">
    <text evidence="1">Belongs to the peptidase C2 family.</text>
</comment>
<keyword evidence="2 6" id="KW-0645">Protease</keyword>
<evidence type="ECO:0000259" key="7">
    <source>
        <dbReference type="PROSITE" id="PS50203"/>
    </source>
</evidence>
<proteinExistence type="inferred from homology"/>
<dbReference type="AlphaFoldDB" id="A0A7S3K6D0"/>
<dbReference type="Gene3D" id="3.90.70.10">
    <property type="entry name" value="Cysteine proteinases"/>
    <property type="match status" value="1"/>
</dbReference>
<evidence type="ECO:0000256" key="4">
    <source>
        <dbReference type="ARBA" id="ARBA00022807"/>
    </source>
</evidence>
<keyword evidence="3 6" id="KW-0378">Hydrolase</keyword>
<feature type="active site" evidence="5 6">
    <location>
        <position position="366"/>
    </location>
</feature>
<dbReference type="PANTHER" id="PTHR10183:SF379">
    <property type="entry name" value="CALPAIN-5"/>
    <property type="match status" value="1"/>
</dbReference>
<feature type="active site" evidence="5 6">
    <location>
        <position position="155"/>
    </location>
</feature>
<reference evidence="8" key="1">
    <citation type="submission" date="2021-01" db="EMBL/GenBank/DDBJ databases">
        <authorList>
            <person name="Corre E."/>
            <person name="Pelletier E."/>
            <person name="Niang G."/>
            <person name="Scheremetjew M."/>
            <person name="Finn R."/>
            <person name="Kale V."/>
            <person name="Holt S."/>
            <person name="Cochrane G."/>
            <person name="Meng A."/>
            <person name="Brown T."/>
            <person name="Cohen L."/>
        </authorList>
    </citation>
    <scope>NUCLEOTIDE SEQUENCE</scope>
    <source>
        <strain evidence="8">CCMP1510</strain>
    </source>
</reference>
<organism evidence="8">
    <name type="scientific">Aureoumbra lagunensis</name>
    <dbReference type="NCBI Taxonomy" id="44058"/>
    <lineage>
        <taxon>Eukaryota</taxon>
        <taxon>Sar</taxon>
        <taxon>Stramenopiles</taxon>
        <taxon>Ochrophyta</taxon>
        <taxon>Pelagophyceae</taxon>
        <taxon>Pelagomonadales</taxon>
        <taxon>Aureoumbra</taxon>
    </lineage>
</organism>
<dbReference type="InterPro" id="IPR000169">
    <property type="entry name" value="Pept_cys_AS"/>
</dbReference>